<accession>A0ABP0KEQ3</accession>
<organism evidence="3 4">
    <name type="scientific">Durusdinium trenchii</name>
    <dbReference type="NCBI Taxonomy" id="1381693"/>
    <lineage>
        <taxon>Eukaryota</taxon>
        <taxon>Sar</taxon>
        <taxon>Alveolata</taxon>
        <taxon>Dinophyceae</taxon>
        <taxon>Suessiales</taxon>
        <taxon>Symbiodiniaceae</taxon>
        <taxon>Durusdinium</taxon>
    </lineage>
</organism>
<feature type="domain" description="CS" evidence="2">
    <location>
        <begin position="107"/>
        <end position="205"/>
    </location>
</feature>
<dbReference type="Gene3D" id="3.10.50.40">
    <property type="match status" value="1"/>
</dbReference>
<dbReference type="SUPFAM" id="SSF54534">
    <property type="entry name" value="FKBP-like"/>
    <property type="match status" value="1"/>
</dbReference>
<dbReference type="InterPro" id="IPR046357">
    <property type="entry name" value="PPIase_dom_sf"/>
</dbReference>
<evidence type="ECO:0000256" key="1">
    <source>
        <dbReference type="SAM" id="MobiDB-lite"/>
    </source>
</evidence>
<dbReference type="SUPFAM" id="SSF49764">
    <property type="entry name" value="HSP20-like chaperones"/>
    <property type="match status" value="1"/>
</dbReference>
<dbReference type="EMBL" id="CAXAMM010011024">
    <property type="protein sequence ID" value="CAK9024830.1"/>
    <property type="molecule type" value="Genomic_DNA"/>
</dbReference>
<dbReference type="Pfam" id="PF04969">
    <property type="entry name" value="CS"/>
    <property type="match status" value="1"/>
</dbReference>
<keyword evidence="4" id="KW-1185">Reference proteome</keyword>
<evidence type="ECO:0000313" key="4">
    <source>
        <dbReference type="Proteomes" id="UP001642464"/>
    </source>
</evidence>
<comment type="caution">
    <text evidence="3">The sequence shown here is derived from an EMBL/GenBank/DDBJ whole genome shotgun (WGS) entry which is preliminary data.</text>
</comment>
<dbReference type="InterPro" id="IPR037041">
    <property type="entry name" value="Trigger_fac_C_sf"/>
</dbReference>
<gene>
    <name evidence="3" type="ORF">SCF082_LOCUS16800</name>
</gene>
<feature type="region of interest" description="Disordered" evidence="1">
    <location>
        <begin position="68"/>
        <end position="87"/>
    </location>
</feature>
<sequence>MASILPSLGYAEVAIQQGFAPSSFPFGRGAFCRGHERRDLRETQRSTLCTLCTFVAACRWRAQARKAGSASGSSPLNLGKSRPKEKIDSGSWVLPSVDKDVDEYFAGRAPTYAWVQTSETLYVFAPLEAAHGEELDAPNVTLDLQQEGTIIRLIVGGQTILNGRLAHQIKPGEQIWMVEEASDGKDFVVCELDKLTPGVNWASVMEPEVEAVADYARAVVEMPEILTEEEERLVDETLHHLQRTHRTLRPVEGRAASIGDVVTVDMQGYELQPDGSRGNPLEIGSATGLDIELGSGAFSRQVEANLEGIQVGESRDVQVTLGQRAGGLGGSSIICAVTCQALQEQQLPELSDEFAKVVKRQDLFKQAGTAEGIPEEEEGVAESFTMADLRAEIVQEVRQAAQTQSNSNVDAQLRSHLRQAIKVRCHWAELGSQEAVLEEELFVRVRFVAEREGLMSYIDMDAVDRQAWDKLGEPDDGESLKQVGKDPAREYQDAHTVVFREHLMNEVLHWLRQQMEIVVEEGQ</sequence>
<proteinExistence type="predicted"/>
<dbReference type="PROSITE" id="PS51203">
    <property type="entry name" value="CS"/>
    <property type="match status" value="1"/>
</dbReference>
<reference evidence="3 4" key="1">
    <citation type="submission" date="2024-02" db="EMBL/GenBank/DDBJ databases">
        <authorList>
            <person name="Chen Y."/>
            <person name="Shah S."/>
            <person name="Dougan E. K."/>
            <person name="Thang M."/>
            <person name="Chan C."/>
        </authorList>
    </citation>
    <scope>NUCLEOTIDE SEQUENCE [LARGE SCALE GENOMIC DNA]</scope>
</reference>
<evidence type="ECO:0000313" key="3">
    <source>
        <dbReference type="EMBL" id="CAK9024830.1"/>
    </source>
</evidence>
<dbReference type="Gene3D" id="2.60.40.790">
    <property type="match status" value="1"/>
</dbReference>
<protein>
    <submittedName>
        <fullName evidence="3">Trigger factor (TF) (PPIase)</fullName>
    </submittedName>
</protein>
<dbReference type="Proteomes" id="UP001642464">
    <property type="component" value="Unassembled WGS sequence"/>
</dbReference>
<name>A0ABP0KEQ3_9DINO</name>
<dbReference type="InterPro" id="IPR007052">
    <property type="entry name" value="CS_dom"/>
</dbReference>
<dbReference type="Gene3D" id="1.10.3120.10">
    <property type="entry name" value="Trigger factor, C-terminal domain"/>
    <property type="match status" value="1"/>
</dbReference>
<evidence type="ECO:0000259" key="2">
    <source>
        <dbReference type="PROSITE" id="PS51203"/>
    </source>
</evidence>
<dbReference type="InterPro" id="IPR008978">
    <property type="entry name" value="HSP20-like_chaperone"/>
</dbReference>